<dbReference type="EMBL" id="QRWQ01000014">
    <property type="protein sequence ID" value="RGT36958.1"/>
    <property type="molecule type" value="Genomic_DNA"/>
</dbReference>
<sequence length="84" mass="9228">MEEKLDKFLSFLEENNIEISGETAFKCDDGIVLFSPNDEGGVDIAIIRNVIELNYNLGITDADVNLFNTEVGIMQELGGSEDGK</sequence>
<gene>
    <name evidence="2" type="ORF">DW812_15045</name>
    <name evidence="1" type="ORF">DWX36_12800</name>
</gene>
<dbReference type="EMBL" id="QSIR01000030">
    <property type="protein sequence ID" value="RHD02863.1"/>
    <property type="molecule type" value="Genomic_DNA"/>
</dbReference>
<proteinExistence type="predicted"/>
<comment type="caution">
    <text evidence="2">The sequence shown here is derived from an EMBL/GenBank/DDBJ whole genome shotgun (WGS) entry which is preliminary data.</text>
</comment>
<protein>
    <submittedName>
        <fullName evidence="2">Uncharacterized protein</fullName>
    </submittedName>
</protein>
<dbReference type="RefSeq" id="WP_118044110.1">
    <property type="nucleotide sequence ID" value="NZ_QRWQ01000014.1"/>
</dbReference>
<reference evidence="3 4" key="1">
    <citation type="submission" date="2018-08" db="EMBL/GenBank/DDBJ databases">
        <title>A genome reference for cultivated species of the human gut microbiota.</title>
        <authorList>
            <person name="Zou Y."/>
            <person name="Xue W."/>
            <person name="Luo G."/>
        </authorList>
    </citation>
    <scope>NUCLEOTIDE SEQUENCE [LARGE SCALE GENOMIC DNA]</scope>
    <source>
        <strain evidence="1 3">AF19-16AC</strain>
        <strain evidence="2 4">AM32-6</strain>
    </source>
</reference>
<evidence type="ECO:0000313" key="3">
    <source>
        <dbReference type="Proteomes" id="UP000283834"/>
    </source>
</evidence>
<dbReference type="Proteomes" id="UP000283834">
    <property type="component" value="Unassembled WGS sequence"/>
</dbReference>
<dbReference type="AlphaFoldDB" id="A0A414D365"/>
<evidence type="ECO:0000313" key="1">
    <source>
        <dbReference type="EMBL" id="RGT36958.1"/>
    </source>
</evidence>
<evidence type="ECO:0000313" key="4">
    <source>
        <dbReference type="Proteomes" id="UP000284472"/>
    </source>
</evidence>
<dbReference type="Proteomes" id="UP000284472">
    <property type="component" value="Unassembled WGS sequence"/>
</dbReference>
<evidence type="ECO:0000313" key="2">
    <source>
        <dbReference type="EMBL" id="RHD02863.1"/>
    </source>
</evidence>
<accession>A0A414D365</accession>
<name>A0A414D365_MEDGN</name>
<organism evidence="2 4">
    <name type="scientific">Mediterraneibacter gnavus</name>
    <name type="common">Ruminococcus gnavus</name>
    <dbReference type="NCBI Taxonomy" id="33038"/>
    <lineage>
        <taxon>Bacteria</taxon>
        <taxon>Bacillati</taxon>
        <taxon>Bacillota</taxon>
        <taxon>Clostridia</taxon>
        <taxon>Lachnospirales</taxon>
        <taxon>Lachnospiraceae</taxon>
        <taxon>Mediterraneibacter</taxon>
    </lineage>
</organism>